<reference evidence="2 3" key="1">
    <citation type="submission" date="2024-03" db="EMBL/GenBank/DDBJ databases">
        <title>Chitinophaga caseinilytica sp. nov., a casein hydrolysing bacterium isolated from forest soil.</title>
        <authorList>
            <person name="Lee D.S."/>
            <person name="Han D.M."/>
            <person name="Baek J.H."/>
            <person name="Choi D.G."/>
            <person name="Jeon J.H."/>
            <person name="Jeon C.O."/>
        </authorList>
    </citation>
    <scope>NUCLEOTIDE SEQUENCE [LARGE SCALE GENOMIC DNA]</scope>
    <source>
        <strain evidence="2 3">KACC 19118</strain>
    </source>
</reference>
<evidence type="ECO:0000313" key="3">
    <source>
        <dbReference type="Proteomes" id="UP001449657"/>
    </source>
</evidence>
<dbReference type="InterPro" id="IPR036378">
    <property type="entry name" value="FAS1_dom_sf"/>
</dbReference>
<dbReference type="Proteomes" id="UP001449657">
    <property type="component" value="Chromosome"/>
</dbReference>
<feature type="signal peptide" evidence="1">
    <location>
        <begin position="1"/>
        <end position="18"/>
    </location>
</feature>
<organism evidence="2 3">
    <name type="scientific">Chitinophaga caseinilytica</name>
    <dbReference type="NCBI Taxonomy" id="2267521"/>
    <lineage>
        <taxon>Bacteria</taxon>
        <taxon>Pseudomonadati</taxon>
        <taxon>Bacteroidota</taxon>
        <taxon>Chitinophagia</taxon>
        <taxon>Chitinophagales</taxon>
        <taxon>Chitinophagaceae</taxon>
        <taxon>Chitinophaga</taxon>
    </lineage>
</organism>
<dbReference type="PROSITE" id="PS51257">
    <property type="entry name" value="PROKAR_LIPOPROTEIN"/>
    <property type="match status" value="1"/>
</dbReference>
<feature type="chain" id="PRO_5045703171" description="FAS1 domain-containing protein" evidence="1">
    <location>
        <begin position="19"/>
        <end position="231"/>
    </location>
</feature>
<dbReference type="SUPFAM" id="SSF82153">
    <property type="entry name" value="FAS1 domain"/>
    <property type="match status" value="1"/>
</dbReference>
<gene>
    <name evidence="2" type="ORF">WJU22_14615</name>
</gene>
<keyword evidence="3" id="KW-1185">Reference proteome</keyword>
<evidence type="ECO:0000256" key="1">
    <source>
        <dbReference type="SAM" id="SignalP"/>
    </source>
</evidence>
<dbReference type="RefSeq" id="WP_341838922.1">
    <property type="nucleotide sequence ID" value="NZ_CP149792.1"/>
</dbReference>
<evidence type="ECO:0008006" key="4">
    <source>
        <dbReference type="Google" id="ProtNLM"/>
    </source>
</evidence>
<name>A0ABZ2YW59_9BACT</name>
<evidence type="ECO:0000313" key="2">
    <source>
        <dbReference type="EMBL" id="WZN44130.1"/>
    </source>
</evidence>
<dbReference type="Gene3D" id="2.30.180.10">
    <property type="entry name" value="FAS1 domain"/>
    <property type="match status" value="1"/>
</dbReference>
<proteinExistence type="predicted"/>
<accession>A0ABZ2YW59</accession>
<protein>
    <recommendedName>
        <fullName evidence="4">FAS1 domain-containing protein</fullName>
    </recommendedName>
</protein>
<dbReference type="EMBL" id="CP150096">
    <property type="protein sequence ID" value="WZN44130.1"/>
    <property type="molecule type" value="Genomic_DNA"/>
</dbReference>
<keyword evidence="1" id="KW-0732">Signal</keyword>
<sequence>MKKLILKYWFFLAAVALTASCQKEHYFDGGVHTGKLDMNIYEFLKSRPLEFDTIVWILDKTGLAAEVQKNNITFIAPKDLCVVNYLKQMGGAKLDTVNTETLRKAMSKYILPNVKIWREEVPFDYDISRNGGQFVKTLSGDSVFLDSPRRDDYNGVKEAGPKFFRVWYHNGYGEFFGRRFTAANTWPETEVNGKRWNPWVSSGIVITTDLQATNGNIQVLNGSHTFNFPFK</sequence>